<dbReference type="SUPFAM" id="SSF101478">
    <property type="entry name" value="ADP-ribosylglycohydrolase"/>
    <property type="match status" value="1"/>
</dbReference>
<dbReference type="InterPro" id="IPR050792">
    <property type="entry name" value="ADP-ribosylglycohydrolase"/>
</dbReference>
<dbReference type="EMBL" id="CP030032">
    <property type="protein sequence ID" value="AWV90072.1"/>
    <property type="molecule type" value="Genomic_DNA"/>
</dbReference>
<dbReference type="Pfam" id="PF03747">
    <property type="entry name" value="ADP_ribosyl_GH"/>
    <property type="match status" value="1"/>
</dbReference>
<accession>A0A2Z4FMB1</accession>
<dbReference type="Proteomes" id="UP000249799">
    <property type="component" value="Chromosome"/>
</dbReference>
<evidence type="ECO:0000256" key="1">
    <source>
        <dbReference type="PIRSR" id="PIRSR605502-1"/>
    </source>
</evidence>
<dbReference type="OrthoDB" id="5297797at2"/>
<name>A0A2Z4FMB1_9DELT</name>
<dbReference type="RefSeq" id="WP_111335241.1">
    <property type="nucleotide sequence ID" value="NZ_CP030032.1"/>
</dbReference>
<reference evidence="2 3" key="1">
    <citation type="submission" date="2018-06" db="EMBL/GenBank/DDBJ databases">
        <title>Lujinxingia sediminis gen. nov. sp. nov., a new facultative anaerobic member of the class Deltaproteobacteria, and proposal of Lujinxingaceae fam. nov.</title>
        <authorList>
            <person name="Guo L.-Y."/>
            <person name="Li C.-M."/>
            <person name="Wang S."/>
            <person name="Du Z.-J."/>
        </authorList>
    </citation>
    <scope>NUCLEOTIDE SEQUENCE [LARGE SCALE GENOMIC DNA]</scope>
    <source>
        <strain evidence="2 3">FA350</strain>
    </source>
</reference>
<evidence type="ECO:0000313" key="3">
    <source>
        <dbReference type="Proteomes" id="UP000249799"/>
    </source>
</evidence>
<dbReference type="PANTHER" id="PTHR16222">
    <property type="entry name" value="ADP-RIBOSYLGLYCOHYDROLASE"/>
    <property type="match status" value="1"/>
</dbReference>
<protein>
    <submittedName>
        <fullName evidence="2">Uncharacterized protein</fullName>
    </submittedName>
</protein>
<dbReference type="PANTHER" id="PTHR16222:SF17">
    <property type="entry name" value="SELENOPROTEIN J"/>
    <property type="match status" value="1"/>
</dbReference>
<feature type="binding site" evidence="1">
    <location>
        <position position="281"/>
    </location>
    <ligand>
        <name>Mg(2+)</name>
        <dbReference type="ChEBI" id="CHEBI:18420"/>
        <label>1</label>
    </ligand>
</feature>
<dbReference type="Gene3D" id="1.10.4080.10">
    <property type="entry name" value="ADP-ribosylation/Crystallin J1"/>
    <property type="match status" value="1"/>
</dbReference>
<keyword evidence="1" id="KW-0460">Magnesium</keyword>
<dbReference type="InterPro" id="IPR036705">
    <property type="entry name" value="Ribosyl_crysJ1_sf"/>
</dbReference>
<gene>
    <name evidence="2" type="ORF">DN745_12295</name>
</gene>
<organism evidence="2 3">
    <name type="scientific">Bradymonas sediminis</name>
    <dbReference type="NCBI Taxonomy" id="1548548"/>
    <lineage>
        <taxon>Bacteria</taxon>
        <taxon>Deltaproteobacteria</taxon>
        <taxon>Bradymonadales</taxon>
        <taxon>Bradymonadaceae</taxon>
        <taxon>Bradymonas</taxon>
    </lineage>
</organism>
<comment type="cofactor">
    <cofactor evidence="1">
        <name>Mg(2+)</name>
        <dbReference type="ChEBI" id="CHEBI:18420"/>
    </cofactor>
    <text evidence="1">Binds 2 magnesium ions per subunit.</text>
</comment>
<dbReference type="KEGG" id="bsed:DN745_12295"/>
<evidence type="ECO:0000313" key="2">
    <source>
        <dbReference type="EMBL" id="AWV90072.1"/>
    </source>
</evidence>
<sequence>MHPNQRKQGAILGALVADAASLGFHWLYDADRLADVAGAKPEFAAPNPRDYEGVAGYFAHADKSPGDVTHYGEQMAVALRSLAQNGGAWMPADYLAEFRATFERGGSFSGYIDAATRGTLDNAKEAEAKGEGEGSKEDVELSLKVGADDAQMPAFSKLPPIVARYAGDPRLLEIAEEAIRITNNHDEAVAYALFGARALEQVILGESILHAMKAAAAEAPDSAREVIESALALDENRPKYIAEHFGAACYTRMAIPVSVTILRDHLVFVGGVRQNIFAGGDNAGRGIFVGAMLGAAGGIGGDGIPLSWLSRLSGLERYLTQVEAACAED</sequence>
<keyword evidence="3" id="KW-1185">Reference proteome</keyword>
<dbReference type="AlphaFoldDB" id="A0A2Z4FMB1"/>
<proteinExistence type="predicted"/>
<dbReference type="GO" id="GO:0046872">
    <property type="term" value="F:metal ion binding"/>
    <property type="evidence" value="ECO:0007669"/>
    <property type="project" value="UniProtKB-KW"/>
</dbReference>
<dbReference type="InterPro" id="IPR005502">
    <property type="entry name" value="Ribosyl_crysJ1"/>
</dbReference>
<keyword evidence="1" id="KW-0479">Metal-binding</keyword>